<dbReference type="EMBL" id="SUMD01000012">
    <property type="protein sequence ID" value="TJZ74885.1"/>
    <property type="molecule type" value="Genomic_DNA"/>
</dbReference>
<reference evidence="5 6" key="1">
    <citation type="submission" date="2019-04" db="EMBL/GenBank/DDBJ databases">
        <title>Rhodococcus oryzae sp. nov., a novel actinomycete isolated from rhizosphere soil of rice (Oryza sativa L.).</title>
        <authorList>
            <person name="Li C."/>
        </authorList>
    </citation>
    <scope>NUCLEOTIDE SEQUENCE [LARGE SCALE GENOMIC DNA]</scope>
    <source>
        <strain evidence="5 6">NEAU-CX67</strain>
    </source>
</reference>
<keyword evidence="6" id="KW-1185">Reference proteome</keyword>
<keyword evidence="4" id="KW-0472">Membrane</keyword>
<dbReference type="RefSeq" id="WP_136911624.1">
    <property type="nucleotide sequence ID" value="NZ_SUMD01000012.1"/>
</dbReference>
<proteinExistence type="predicted"/>
<protein>
    <submittedName>
        <fullName evidence="5">DoxX family protein</fullName>
    </submittedName>
</protein>
<keyword evidence="3" id="KW-1133">Transmembrane helix</keyword>
<comment type="subcellular location">
    <subcellularLocation>
        <location evidence="1">Membrane</location>
        <topology evidence="1">Multi-pass membrane protein</topology>
    </subcellularLocation>
</comment>
<gene>
    <name evidence="5" type="ORF">FCG67_21180</name>
</gene>
<dbReference type="Pfam" id="PF07681">
    <property type="entry name" value="DoxX"/>
    <property type="match status" value="1"/>
</dbReference>
<accession>A0ABY2RER5</accession>
<organism evidence="5 6">
    <name type="scientific">Rhodococcus oryzae</name>
    <dbReference type="NCBI Taxonomy" id="2571143"/>
    <lineage>
        <taxon>Bacteria</taxon>
        <taxon>Bacillati</taxon>
        <taxon>Actinomycetota</taxon>
        <taxon>Actinomycetes</taxon>
        <taxon>Mycobacteriales</taxon>
        <taxon>Nocardiaceae</taxon>
        <taxon>Rhodococcus</taxon>
    </lineage>
</organism>
<evidence type="ECO:0000256" key="2">
    <source>
        <dbReference type="ARBA" id="ARBA00022692"/>
    </source>
</evidence>
<name>A0ABY2RER5_9NOCA</name>
<evidence type="ECO:0000313" key="5">
    <source>
        <dbReference type="EMBL" id="TJZ74885.1"/>
    </source>
</evidence>
<evidence type="ECO:0000256" key="1">
    <source>
        <dbReference type="ARBA" id="ARBA00004141"/>
    </source>
</evidence>
<evidence type="ECO:0000256" key="3">
    <source>
        <dbReference type="ARBA" id="ARBA00022989"/>
    </source>
</evidence>
<keyword evidence="2" id="KW-0812">Transmembrane</keyword>
<dbReference type="InterPro" id="IPR032808">
    <property type="entry name" value="DoxX"/>
</dbReference>
<comment type="caution">
    <text evidence="5">The sequence shown here is derived from an EMBL/GenBank/DDBJ whole genome shotgun (WGS) entry which is preliminary data.</text>
</comment>
<sequence length="297" mass="31094">MLVRRIARPLLATVFITGGIDALRHPAGKADVAEPIIQQAHGALPDSVAALVPSDPTNLVRLNGAIQVGAGALLAIGKAPRVASLTLAGSLLPTTLAGHAFWRESDPVQRAAHRTQFFKNMSLLGGLLIAGVDTEGKPSLGWRGRRAARQASDAVLAALPTAKESEAHGAVGERLQSASERIRELAAEAAERGAALAETAQEHAPELLALARERGTALAETAQEHAPELLALARERGAALAETAQERAPELLALAREHGAEWTETATERGARLGHTVGVGTERAVRRARRAVANLDS</sequence>
<evidence type="ECO:0000313" key="6">
    <source>
        <dbReference type="Proteomes" id="UP000305109"/>
    </source>
</evidence>
<evidence type="ECO:0000256" key="4">
    <source>
        <dbReference type="ARBA" id="ARBA00023136"/>
    </source>
</evidence>
<dbReference type="Proteomes" id="UP000305109">
    <property type="component" value="Unassembled WGS sequence"/>
</dbReference>